<gene>
    <name evidence="2" type="ORF">RM552_10605</name>
</gene>
<feature type="transmembrane region" description="Helical" evidence="1">
    <location>
        <begin position="36"/>
        <end position="57"/>
    </location>
</feature>
<dbReference type="Proteomes" id="UP001253545">
    <property type="component" value="Unassembled WGS sequence"/>
</dbReference>
<evidence type="ECO:0000313" key="2">
    <source>
        <dbReference type="EMBL" id="MDT0595296.1"/>
    </source>
</evidence>
<feature type="transmembrane region" description="Helical" evidence="1">
    <location>
        <begin position="12"/>
        <end position="30"/>
    </location>
</feature>
<evidence type="ECO:0000313" key="3">
    <source>
        <dbReference type="Proteomes" id="UP001253545"/>
    </source>
</evidence>
<accession>A0ABU2ZSB0</accession>
<comment type="caution">
    <text evidence="2">The sequence shown here is derived from an EMBL/GenBank/DDBJ whole genome shotgun (WGS) entry which is preliminary data.</text>
</comment>
<sequence>MTDTLVRRPKRLIIIAVLFCIIGVIALYDFLLPLIYFQQISVNLAWLLVPVGIGLFLGKESALMWAKIWCIIGYILLASIVTLFFMYSGMLKVDLYGKSHYGEDNLLIACLLCLAYLAAVALIHFQLYHPRVTAFFQAKLNPHTRARLERLSKRSTK</sequence>
<evidence type="ECO:0000256" key="1">
    <source>
        <dbReference type="SAM" id="Phobius"/>
    </source>
</evidence>
<reference evidence="2 3" key="1">
    <citation type="submission" date="2023-09" db="EMBL/GenBank/DDBJ databases">
        <authorList>
            <person name="Rey-Velasco X."/>
        </authorList>
    </citation>
    <scope>NUCLEOTIDE SEQUENCE [LARGE SCALE GENOMIC DNA]</scope>
    <source>
        <strain evidence="2 3">P117</strain>
    </source>
</reference>
<proteinExistence type="predicted"/>
<keyword evidence="1" id="KW-1133">Transmembrane helix</keyword>
<name>A0ABU2ZSB0_9ALTE</name>
<keyword evidence="1" id="KW-0472">Membrane</keyword>
<keyword evidence="1" id="KW-0812">Transmembrane</keyword>
<dbReference type="RefSeq" id="WP_311368806.1">
    <property type="nucleotide sequence ID" value="NZ_JAVRHX010000002.1"/>
</dbReference>
<dbReference type="EMBL" id="JAVRHX010000002">
    <property type="protein sequence ID" value="MDT0595296.1"/>
    <property type="molecule type" value="Genomic_DNA"/>
</dbReference>
<keyword evidence="3" id="KW-1185">Reference proteome</keyword>
<protein>
    <submittedName>
        <fullName evidence="2">Uncharacterized protein</fullName>
    </submittedName>
</protein>
<feature type="transmembrane region" description="Helical" evidence="1">
    <location>
        <begin position="64"/>
        <end position="86"/>
    </location>
</feature>
<organism evidence="2 3">
    <name type="scientific">Glaciecola petra</name>
    <dbReference type="NCBI Taxonomy" id="3075602"/>
    <lineage>
        <taxon>Bacteria</taxon>
        <taxon>Pseudomonadati</taxon>
        <taxon>Pseudomonadota</taxon>
        <taxon>Gammaproteobacteria</taxon>
        <taxon>Alteromonadales</taxon>
        <taxon>Alteromonadaceae</taxon>
        <taxon>Glaciecola</taxon>
    </lineage>
</organism>
<feature type="transmembrane region" description="Helical" evidence="1">
    <location>
        <begin position="106"/>
        <end position="125"/>
    </location>
</feature>